<dbReference type="InterPro" id="IPR018184">
    <property type="entry name" value="Integrin_alpha_C_CS"/>
</dbReference>
<proteinExistence type="predicted"/>
<protein>
    <submittedName>
        <fullName evidence="2">Uncharacterized protein</fullName>
    </submittedName>
</protein>
<gene>
    <name evidence="2" type="ORF">Anas_10783</name>
</gene>
<comment type="caution">
    <text evidence="2">The sequence shown here is derived from an EMBL/GenBank/DDBJ whole genome shotgun (WGS) entry which is preliminary data.</text>
</comment>
<sequence>MNNFLCLFILQRRSELLLRHWWIFLVGVIVGILILALLSAFLYKFGFFKRKRLQKAKITKSEEPHKPLFMSEIPLADGHDHTHSVVHFANPVTVQEED</sequence>
<dbReference type="Gene3D" id="1.20.5.930">
    <property type="entry name" value="Bicelle-embedded integrin alpha(iib) transmembrane segment"/>
    <property type="match status" value="1"/>
</dbReference>
<evidence type="ECO:0000313" key="3">
    <source>
        <dbReference type="Proteomes" id="UP000326759"/>
    </source>
</evidence>
<dbReference type="Proteomes" id="UP000326759">
    <property type="component" value="Unassembled WGS sequence"/>
</dbReference>
<reference evidence="2 3" key="1">
    <citation type="journal article" date="2019" name="PLoS Biol.">
        <title>Sex chromosomes control vertical transmission of feminizing Wolbachia symbionts in an isopod.</title>
        <authorList>
            <person name="Becking T."/>
            <person name="Chebbi M.A."/>
            <person name="Giraud I."/>
            <person name="Moumen B."/>
            <person name="Laverre T."/>
            <person name="Caubet Y."/>
            <person name="Peccoud J."/>
            <person name="Gilbert C."/>
            <person name="Cordaux R."/>
        </authorList>
    </citation>
    <scope>NUCLEOTIDE SEQUENCE [LARGE SCALE GENOMIC DNA]</scope>
    <source>
        <strain evidence="2">ANa2</strain>
        <tissue evidence="2">Whole body excluding digestive tract and cuticle</tissue>
    </source>
</reference>
<keyword evidence="1" id="KW-1133">Transmembrane helix</keyword>
<keyword evidence="3" id="KW-1185">Reference proteome</keyword>
<dbReference type="PROSITE" id="PS00242">
    <property type="entry name" value="INTEGRIN_ALPHA"/>
    <property type="match status" value="1"/>
</dbReference>
<organism evidence="2 3">
    <name type="scientific">Armadillidium nasatum</name>
    <dbReference type="NCBI Taxonomy" id="96803"/>
    <lineage>
        <taxon>Eukaryota</taxon>
        <taxon>Metazoa</taxon>
        <taxon>Ecdysozoa</taxon>
        <taxon>Arthropoda</taxon>
        <taxon>Crustacea</taxon>
        <taxon>Multicrustacea</taxon>
        <taxon>Malacostraca</taxon>
        <taxon>Eumalacostraca</taxon>
        <taxon>Peracarida</taxon>
        <taxon>Isopoda</taxon>
        <taxon>Oniscidea</taxon>
        <taxon>Crinocheta</taxon>
        <taxon>Armadillidiidae</taxon>
        <taxon>Armadillidium</taxon>
    </lineage>
</organism>
<evidence type="ECO:0000313" key="2">
    <source>
        <dbReference type="EMBL" id="KAB7504492.1"/>
    </source>
</evidence>
<keyword evidence="1" id="KW-0472">Membrane</keyword>
<dbReference type="EMBL" id="SEYY01003056">
    <property type="protein sequence ID" value="KAB7504492.1"/>
    <property type="molecule type" value="Genomic_DNA"/>
</dbReference>
<name>A0A5N5TD89_9CRUS</name>
<evidence type="ECO:0000256" key="1">
    <source>
        <dbReference type="SAM" id="Phobius"/>
    </source>
</evidence>
<dbReference type="AlphaFoldDB" id="A0A5N5TD89"/>
<accession>A0A5N5TD89</accession>
<feature type="transmembrane region" description="Helical" evidence="1">
    <location>
        <begin position="20"/>
        <end position="43"/>
    </location>
</feature>
<keyword evidence="1" id="KW-0812">Transmembrane</keyword>